<proteinExistence type="inferred from homology"/>
<evidence type="ECO:0000259" key="10">
    <source>
        <dbReference type="Pfam" id="PF03807"/>
    </source>
</evidence>
<evidence type="ECO:0000256" key="7">
    <source>
        <dbReference type="ARBA" id="ARBA00049975"/>
    </source>
</evidence>
<dbReference type="SUPFAM" id="SSF48179">
    <property type="entry name" value="6-phosphogluconate dehydrogenase C-terminal domain-like"/>
    <property type="match status" value="1"/>
</dbReference>
<dbReference type="SUPFAM" id="SSF51735">
    <property type="entry name" value="NAD(P)-binding Rossmann-fold domains"/>
    <property type="match status" value="1"/>
</dbReference>
<dbReference type="Pfam" id="PF03807">
    <property type="entry name" value="F420_oxidored"/>
    <property type="match status" value="1"/>
</dbReference>
<dbReference type="PANTHER" id="PTHR11645">
    <property type="entry name" value="PYRROLINE-5-CARBOXYLATE REDUCTASE"/>
    <property type="match status" value="1"/>
</dbReference>
<dbReference type="Gene3D" id="3.40.50.720">
    <property type="entry name" value="NAD(P)-binding Rossmann-like Domain"/>
    <property type="match status" value="1"/>
</dbReference>
<feature type="region of interest" description="Disordered" evidence="9">
    <location>
        <begin position="18"/>
        <end position="98"/>
    </location>
</feature>
<sequence>MRKYCAGAIQRHLHADVTKHVKNKMSSPAAPPKTTPSRQTPTTAATTSTPQASTSSSIALQTIVAPSPSPRRASAPQTVLAGLGGTPPSSKRRRTEPVTKTGVGYNIGFIGSGNMARALVEGMLGSGQVLAGTVMASATRESSENLKKMKALGVSTTTHNRDVILNSDVIVLAIKPHQVLGIMTEIQAMFSDFQSRAQPHTSSPKSWRPLIVSVASSVSIADIEEKTEISWSMGASSVSGHLPVIRSLPTIASSVRAGITAYCRGKFCNEADVKPFVTLFSLCGPVEDVPEKYLDAITSVSGSGLAFAAVGLEGMADGAVLSGIPRHMALKFSAHAVMSAARLVLEKGIGPANIKDSVCSPGGTTIYGIQKLEAKGTRGAYMDAVLAATERAKQLKPK</sequence>
<dbReference type="NCBIfam" id="TIGR00112">
    <property type="entry name" value="proC"/>
    <property type="match status" value="1"/>
</dbReference>
<evidence type="ECO:0000256" key="2">
    <source>
        <dbReference type="ARBA" id="ARBA00005525"/>
    </source>
</evidence>
<feature type="domain" description="Pyrroline-5-carboxylate reductase catalytic N-terminal" evidence="10">
    <location>
        <begin position="107"/>
        <end position="186"/>
    </location>
</feature>
<gene>
    <name evidence="12" type="ORF">GBAR_LOCUS1678</name>
</gene>
<dbReference type="PANTHER" id="PTHR11645:SF0">
    <property type="entry name" value="PYRROLINE-5-CARBOXYLATE REDUCTASE 3"/>
    <property type="match status" value="1"/>
</dbReference>
<keyword evidence="13" id="KW-1185">Reference proteome</keyword>
<name>A0AA35W1H1_GEOBA</name>
<feature type="compositionally biased region" description="Low complexity" evidence="9">
    <location>
        <begin position="35"/>
        <end position="57"/>
    </location>
</feature>
<dbReference type="EMBL" id="CASHTH010000244">
    <property type="protein sequence ID" value="CAI7995347.1"/>
    <property type="molecule type" value="Genomic_DNA"/>
</dbReference>
<evidence type="ECO:0000256" key="8">
    <source>
        <dbReference type="RuleBase" id="RU003903"/>
    </source>
</evidence>
<dbReference type="FunFam" id="1.10.3730.10:FF:000001">
    <property type="entry name" value="Pyrroline-5-carboxylate reductase"/>
    <property type="match status" value="1"/>
</dbReference>
<dbReference type="GO" id="GO:0055129">
    <property type="term" value="P:L-proline biosynthetic process"/>
    <property type="evidence" value="ECO:0007669"/>
    <property type="project" value="TreeGrafter"/>
</dbReference>
<accession>A0AA35W1H1</accession>
<dbReference type="InterPro" id="IPR029036">
    <property type="entry name" value="P5CR_dimer"/>
</dbReference>
<dbReference type="HAMAP" id="MF_01925">
    <property type="entry name" value="P5C_reductase"/>
    <property type="match status" value="1"/>
</dbReference>
<evidence type="ECO:0000256" key="9">
    <source>
        <dbReference type="SAM" id="MobiDB-lite"/>
    </source>
</evidence>
<dbReference type="InterPro" id="IPR028939">
    <property type="entry name" value="P5C_Rdtase_cat_N"/>
</dbReference>
<keyword evidence="3 8" id="KW-0641">Proline biosynthesis</keyword>
<evidence type="ECO:0000313" key="13">
    <source>
        <dbReference type="Proteomes" id="UP001174909"/>
    </source>
</evidence>
<dbReference type="PROSITE" id="PS00521">
    <property type="entry name" value="P5CR"/>
    <property type="match status" value="1"/>
</dbReference>
<dbReference type="Proteomes" id="UP001174909">
    <property type="component" value="Unassembled WGS sequence"/>
</dbReference>
<keyword evidence="5 8" id="KW-0560">Oxidoreductase</keyword>
<comment type="subunit">
    <text evidence="6">Homodecamer; composed of 5 homodimers.</text>
</comment>
<evidence type="ECO:0000256" key="5">
    <source>
        <dbReference type="ARBA" id="ARBA00023002"/>
    </source>
</evidence>
<comment type="similarity">
    <text evidence="2 8">Belongs to the pyrroline-5-carboxylate reductase family.</text>
</comment>
<feature type="domain" description="Pyrroline-5-carboxylate reductase dimerisation" evidence="11">
    <location>
        <begin position="291"/>
        <end position="395"/>
    </location>
</feature>
<reference evidence="12" key="1">
    <citation type="submission" date="2023-03" db="EMBL/GenBank/DDBJ databases">
        <authorList>
            <person name="Steffen K."/>
            <person name="Cardenas P."/>
        </authorList>
    </citation>
    <scope>NUCLEOTIDE SEQUENCE</scope>
</reference>
<evidence type="ECO:0000256" key="6">
    <source>
        <dbReference type="ARBA" id="ARBA00038523"/>
    </source>
</evidence>
<evidence type="ECO:0000256" key="4">
    <source>
        <dbReference type="ARBA" id="ARBA00022857"/>
    </source>
</evidence>
<comment type="function">
    <text evidence="7">Oxidoreductase that catalyzes the last step in proline biosynthesis, which corresponds to the reduction of pyrroline-5-carboxylate (P5C) to L-proline using NAD(P)H. Proline is synthesized from either glutamate or ornithine; both are converted to P5C, and then to proline via pyrroline-5-carboxylate reductases (PYCRs). PYCR3 is exclusively linked to the biosynthesis of proline from ornithine.</text>
</comment>
<keyword evidence="4 8" id="KW-0521">NADP</keyword>
<protein>
    <recommendedName>
        <fullName evidence="8">Pyrroline-5-carboxylate reductase</fullName>
        <ecNumber evidence="8">1.5.1.2</ecNumber>
    </recommendedName>
</protein>
<dbReference type="InterPro" id="IPR036291">
    <property type="entry name" value="NAD(P)-bd_dom_sf"/>
</dbReference>
<dbReference type="GO" id="GO:0004735">
    <property type="term" value="F:pyrroline-5-carboxylate reductase activity"/>
    <property type="evidence" value="ECO:0007669"/>
    <property type="project" value="UniProtKB-EC"/>
</dbReference>
<evidence type="ECO:0000256" key="3">
    <source>
        <dbReference type="ARBA" id="ARBA00022650"/>
    </source>
</evidence>
<comment type="pathway">
    <text evidence="1 8">Amino-acid biosynthesis; L-proline biosynthesis; L-proline from L-glutamate 5-semialdehyde: step 1/1.</text>
</comment>
<comment type="caution">
    <text evidence="12">The sequence shown here is derived from an EMBL/GenBank/DDBJ whole genome shotgun (WGS) entry which is preliminary data.</text>
</comment>
<evidence type="ECO:0000259" key="11">
    <source>
        <dbReference type="Pfam" id="PF14748"/>
    </source>
</evidence>
<dbReference type="EC" id="1.5.1.2" evidence="8"/>
<dbReference type="InterPro" id="IPR008927">
    <property type="entry name" value="6-PGluconate_DH-like_C_sf"/>
</dbReference>
<evidence type="ECO:0000313" key="12">
    <source>
        <dbReference type="EMBL" id="CAI7995347.1"/>
    </source>
</evidence>
<organism evidence="12 13">
    <name type="scientific">Geodia barretti</name>
    <name type="common">Barrett's horny sponge</name>
    <dbReference type="NCBI Taxonomy" id="519541"/>
    <lineage>
        <taxon>Eukaryota</taxon>
        <taxon>Metazoa</taxon>
        <taxon>Porifera</taxon>
        <taxon>Demospongiae</taxon>
        <taxon>Heteroscleromorpha</taxon>
        <taxon>Tetractinellida</taxon>
        <taxon>Astrophorina</taxon>
        <taxon>Geodiidae</taxon>
        <taxon>Geodia</taxon>
    </lineage>
</organism>
<keyword evidence="8" id="KW-0028">Amino-acid biosynthesis</keyword>
<evidence type="ECO:0000256" key="1">
    <source>
        <dbReference type="ARBA" id="ARBA00005205"/>
    </source>
</evidence>
<dbReference type="AlphaFoldDB" id="A0AA35W1H1"/>
<comment type="catalytic activity">
    <reaction evidence="8">
        <text>L-proline + NADP(+) = (S)-1-pyrroline-5-carboxylate + NADPH + 2 H(+)</text>
        <dbReference type="Rhea" id="RHEA:14109"/>
        <dbReference type="ChEBI" id="CHEBI:15378"/>
        <dbReference type="ChEBI" id="CHEBI:17388"/>
        <dbReference type="ChEBI" id="CHEBI:57783"/>
        <dbReference type="ChEBI" id="CHEBI:58349"/>
        <dbReference type="ChEBI" id="CHEBI:60039"/>
        <dbReference type="EC" id="1.5.1.2"/>
    </reaction>
</comment>
<dbReference type="InterPro" id="IPR053790">
    <property type="entry name" value="P5CR-like_CS"/>
</dbReference>
<dbReference type="Pfam" id="PF14748">
    <property type="entry name" value="P5CR_dimer"/>
    <property type="match status" value="1"/>
</dbReference>
<dbReference type="Gene3D" id="1.10.3730.10">
    <property type="entry name" value="ProC C-terminal domain-like"/>
    <property type="match status" value="1"/>
</dbReference>
<dbReference type="InterPro" id="IPR000304">
    <property type="entry name" value="Pyrroline-COOH_reductase"/>
</dbReference>